<protein>
    <submittedName>
        <fullName evidence="2">Uncharacterized protein</fullName>
    </submittedName>
</protein>
<evidence type="ECO:0000313" key="2">
    <source>
        <dbReference type="EMBL" id="ETN43485.1"/>
    </source>
</evidence>
<dbReference type="GeneID" id="19969983"/>
<evidence type="ECO:0000313" key="3">
    <source>
        <dbReference type="Proteomes" id="UP000030752"/>
    </source>
</evidence>
<organism evidence="2 3">
    <name type="scientific">Cyphellophora europaea (strain CBS 101466)</name>
    <name type="common">Phialophora europaea</name>
    <dbReference type="NCBI Taxonomy" id="1220924"/>
    <lineage>
        <taxon>Eukaryota</taxon>
        <taxon>Fungi</taxon>
        <taxon>Dikarya</taxon>
        <taxon>Ascomycota</taxon>
        <taxon>Pezizomycotina</taxon>
        <taxon>Eurotiomycetes</taxon>
        <taxon>Chaetothyriomycetidae</taxon>
        <taxon>Chaetothyriales</taxon>
        <taxon>Cyphellophoraceae</taxon>
        <taxon>Cyphellophora</taxon>
    </lineage>
</organism>
<sequence length="106" mass="11893">MARSFSAALDEMFKLEGVGALELSLEKKKDEVDSKKYQLDNLESQLRETEQRLKEMEAKHRRRSQMLGTSRRSPIQDVFSEGPETDESGDSDAQGRSSPSDGGGRQ</sequence>
<dbReference type="RefSeq" id="XP_008715221.1">
    <property type="nucleotide sequence ID" value="XM_008716999.1"/>
</dbReference>
<name>W2S4H2_CYPE1</name>
<dbReference type="eggNOG" id="ENOG502SCEJ">
    <property type="taxonomic scope" value="Eukaryota"/>
</dbReference>
<accession>W2S4H2</accession>
<dbReference type="VEuPathDB" id="FungiDB:HMPREF1541_02644"/>
<gene>
    <name evidence="2" type="ORF">HMPREF1541_02644</name>
</gene>
<dbReference type="HOGENOM" id="CLU_076635_4_0_1"/>
<dbReference type="OrthoDB" id="5408734at2759"/>
<dbReference type="InParanoid" id="W2S4H2"/>
<feature type="region of interest" description="Disordered" evidence="1">
    <location>
        <begin position="55"/>
        <end position="106"/>
    </location>
</feature>
<evidence type="ECO:0000256" key="1">
    <source>
        <dbReference type="SAM" id="MobiDB-lite"/>
    </source>
</evidence>
<dbReference type="EMBL" id="KB822718">
    <property type="protein sequence ID" value="ETN43485.1"/>
    <property type="molecule type" value="Genomic_DNA"/>
</dbReference>
<proteinExistence type="predicted"/>
<reference evidence="2 3" key="1">
    <citation type="submission" date="2013-03" db="EMBL/GenBank/DDBJ databases">
        <title>The Genome Sequence of Phialophora europaea CBS 101466.</title>
        <authorList>
            <consortium name="The Broad Institute Genomics Platform"/>
            <person name="Cuomo C."/>
            <person name="de Hoog S."/>
            <person name="Gorbushina A."/>
            <person name="Walker B."/>
            <person name="Young S.K."/>
            <person name="Zeng Q."/>
            <person name="Gargeya S."/>
            <person name="Fitzgerald M."/>
            <person name="Haas B."/>
            <person name="Abouelleil A."/>
            <person name="Allen A.W."/>
            <person name="Alvarado L."/>
            <person name="Arachchi H.M."/>
            <person name="Berlin A.M."/>
            <person name="Chapman S.B."/>
            <person name="Gainer-Dewar J."/>
            <person name="Goldberg J."/>
            <person name="Griggs A."/>
            <person name="Gujja S."/>
            <person name="Hansen M."/>
            <person name="Howarth C."/>
            <person name="Imamovic A."/>
            <person name="Ireland A."/>
            <person name="Larimer J."/>
            <person name="McCowan C."/>
            <person name="Murphy C."/>
            <person name="Pearson M."/>
            <person name="Poon T.W."/>
            <person name="Priest M."/>
            <person name="Roberts A."/>
            <person name="Saif S."/>
            <person name="Shea T."/>
            <person name="Sisk P."/>
            <person name="Sykes S."/>
            <person name="Wortman J."/>
            <person name="Nusbaum C."/>
            <person name="Birren B."/>
        </authorList>
    </citation>
    <scope>NUCLEOTIDE SEQUENCE [LARGE SCALE GENOMIC DNA]</scope>
    <source>
        <strain evidence="2 3">CBS 101466</strain>
    </source>
</reference>
<dbReference type="Proteomes" id="UP000030752">
    <property type="component" value="Unassembled WGS sequence"/>
</dbReference>
<keyword evidence="3" id="KW-1185">Reference proteome</keyword>
<dbReference type="AlphaFoldDB" id="W2S4H2"/>